<dbReference type="GO" id="GO:0003677">
    <property type="term" value="F:DNA binding"/>
    <property type="evidence" value="ECO:0007669"/>
    <property type="project" value="UniProtKB-KW"/>
</dbReference>
<evidence type="ECO:0000313" key="4">
    <source>
        <dbReference type="Proteomes" id="UP001248134"/>
    </source>
</evidence>
<dbReference type="RefSeq" id="WP_033796292.1">
    <property type="nucleotide sequence ID" value="NZ_CM000744.1"/>
</dbReference>
<sequence length="557" mass="65116">MKKAYFSKRIYKTDLPHEMVDALTQTIETFNRAKRFAFQTIVREKRWNRKMHTDSLHLVLKRNYQLNDYYANSAMQEAKALFTGLMELQKIYEKQTQEKLKKLKKKLKQERTKLTNLRKIKQSCVKGKLTFPKNTRFAKHNNPISLSRKKDTLIWLSEYLFEHQYLDVQIKRIQAKIGLLTHRQYRLTQKLSSYQTSIPSAVFGSKKLFRSQFTIDEFVRNHDKWKILFSRARNKQLILSGRKDAKHGNFSFQYVPGTKELWMTISSGKTLMFPSVTFPYGQETMEEVITTQLQCKNKKKHGKPIAWSVEDHGEYYIVKCLLDVPKNPHTNYSKSDGVIGVDCNLEHFAWANVTKDGNYKGSGSLRFSILGKSTGRITKIIEAEAIRLVDLAERYNKPIVLEKLDTTQSKTGDRYGNKRANRMKSIFAYEKMTSAILGHADKRGVAVFQVNPTYTSISGKMKYMRKLGISIHQSAAFTIGRRGLGYKEKVPQVLQPYIPKKEAHHWSHWHQLNNRLDIRTHHFYQLYDVDQPKKALQIERLHLLESEKKKLAKLLAR</sequence>
<evidence type="ECO:0000313" key="3">
    <source>
        <dbReference type="EMBL" id="MDR4326979.1"/>
    </source>
</evidence>
<keyword evidence="1" id="KW-0238">DNA-binding</keyword>
<dbReference type="EMBL" id="VLYX01000012">
    <property type="protein sequence ID" value="MDR4326979.1"/>
    <property type="molecule type" value="Genomic_DNA"/>
</dbReference>
<accession>A0AAJ2DK48</accession>
<organism evidence="3 4">
    <name type="scientific">Bacillus pseudomycoides</name>
    <dbReference type="NCBI Taxonomy" id="64104"/>
    <lineage>
        <taxon>Bacteria</taxon>
        <taxon>Bacillati</taxon>
        <taxon>Bacillota</taxon>
        <taxon>Bacilli</taxon>
        <taxon>Bacillales</taxon>
        <taxon>Bacillaceae</taxon>
        <taxon>Bacillus</taxon>
        <taxon>Bacillus cereus group</taxon>
    </lineage>
</organism>
<dbReference type="InterPro" id="IPR010095">
    <property type="entry name" value="Cas12f1-like_TNB"/>
</dbReference>
<comment type="caution">
    <text evidence="3">The sequence shown here is derived from an EMBL/GenBank/DDBJ whole genome shotgun (WGS) entry which is preliminary data.</text>
</comment>
<feature type="coiled-coil region" evidence="2">
    <location>
        <begin position="93"/>
        <end position="120"/>
    </location>
</feature>
<gene>
    <name evidence="3" type="ORF">FOS08_13865</name>
</gene>
<dbReference type="AlphaFoldDB" id="A0AAJ2DK48"/>
<reference evidence="3" key="1">
    <citation type="submission" date="2019-07" db="EMBL/GenBank/DDBJ databases">
        <title>Phylogenomic Reclassification of ATCC Bacillus Strains and Various Taxa within the Genus Bacillus.</title>
        <authorList>
            <person name="Riojas M.A."/>
            <person name="Frank A.M."/>
            <person name="Fenn S.L."/>
            <person name="King S.P."/>
            <person name="Brower S.M."/>
            <person name="Hazbon M.H."/>
        </authorList>
    </citation>
    <scope>NUCLEOTIDE SEQUENCE</scope>
    <source>
        <strain evidence="3">NR-12239</strain>
    </source>
</reference>
<dbReference type="NCBIfam" id="TIGR01766">
    <property type="entry name" value="IS200/IS605 family accessory protein TnpB-like domain"/>
    <property type="match status" value="1"/>
</dbReference>
<evidence type="ECO:0000256" key="1">
    <source>
        <dbReference type="ARBA" id="ARBA00023125"/>
    </source>
</evidence>
<name>A0AAJ2DK48_9BACI</name>
<dbReference type="Proteomes" id="UP001248134">
    <property type="component" value="Unassembled WGS sequence"/>
</dbReference>
<proteinExistence type="predicted"/>
<protein>
    <submittedName>
        <fullName evidence="3">IS200/IS605 family element transposase accessory protein TnpB</fullName>
    </submittedName>
</protein>
<evidence type="ECO:0000256" key="2">
    <source>
        <dbReference type="SAM" id="Coils"/>
    </source>
</evidence>
<keyword evidence="2" id="KW-0175">Coiled coil</keyword>